<dbReference type="Proteomes" id="UP000663824">
    <property type="component" value="Unassembled WGS sequence"/>
</dbReference>
<dbReference type="Proteomes" id="UP000663855">
    <property type="component" value="Unassembled WGS sequence"/>
</dbReference>
<evidence type="ECO:0000313" key="3">
    <source>
        <dbReference type="EMBL" id="CAF1673569.1"/>
    </source>
</evidence>
<evidence type="ECO:0000313" key="5">
    <source>
        <dbReference type="Proteomes" id="UP000663855"/>
    </source>
</evidence>
<dbReference type="EMBL" id="CAJNOW010019598">
    <property type="protein sequence ID" value="CAF1673569.1"/>
    <property type="molecule type" value="Genomic_DNA"/>
</dbReference>
<gene>
    <name evidence="2" type="ORF">CJN711_LOCUS35627</name>
    <name evidence="3" type="ORF">KQP761_LOCUS34801</name>
    <name evidence="4" type="ORF">MBJ925_LOCUS6794</name>
</gene>
<keyword evidence="1" id="KW-0472">Membrane</keyword>
<organism evidence="2 5">
    <name type="scientific">Rotaria magnacalcarata</name>
    <dbReference type="NCBI Taxonomy" id="392030"/>
    <lineage>
        <taxon>Eukaryota</taxon>
        <taxon>Metazoa</taxon>
        <taxon>Spiralia</taxon>
        <taxon>Gnathifera</taxon>
        <taxon>Rotifera</taxon>
        <taxon>Eurotatoria</taxon>
        <taxon>Bdelloidea</taxon>
        <taxon>Philodinida</taxon>
        <taxon>Philodinidae</taxon>
        <taxon>Rotaria</taxon>
    </lineage>
</organism>
<dbReference type="Proteomes" id="UP000663834">
    <property type="component" value="Unassembled WGS sequence"/>
</dbReference>
<dbReference type="AlphaFoldDB" id="A0A816B5S6"/>
<keyword evidence="1" id="KW-0812">Transmembrane</keyword>
<evidence type="ECO:0000313" key="4">
    <source>
        <dbReference type="EMBL" id="CAF1970492.1"/>
    </source>
</evidence>
<keyword evidence="1" id="KW-1133">Transmembrane helix</keyword>
<evidence type="ECO:0000313" key="2">
    <source>
        <dbReference type="EMBL" id="CAF1604081.1"/>
    </source>
</evidence>
<name>A0A816B5S6_9BILA</name>
<dbReference type="EMBL" id="CAJNOV010017218">
    <property type="protein sequence ID" value="CAF1604081.1"/>
    <property type="molecule type" value="Genomic_DNA"/>
</dbReference>
<accession>A0A816B5S6</accession>
<comment type="caution">
    <text evidence="2">The sequence shown here is derived from an EMBL/GenBank/DDBJ whole genome shotgun (WGS) entry which is preliminary data.</text>
</comment>
<protein>
    <submittedName>
        <fullName evidence="2">Uncharacterized protein</fullName>
    </submittedName>
</protein>
<feature type="transmembrane region" description="Helical" evidence="1">
    <location>
        <begin position="6"/>
        <end position="27"/>
    </location>
</feature>
<proteinExistence type="predicted"/>
<evidence type="ECO:0000256" key="1">
    <source>
        <dbReference type="SAM" id="Phobius"/>
    </source>
</evidence>
<sequence length="223" mass="24727">MVIIELIGSISLVIALVSAVALTIIHIKNKQHDIIIKGVKEETNQSTLALPFQPCNQDISGINSTFKFNNAKMLSIINVIDNDTIYSSSIKYGIQWTIPSSDDSQMETIDSSSNIMKTSEFDQGDSLSLNDQTKSVRHLMEIFEDSSIQKSDQTENLIDSNLTSIDSQTVKHDFNQNQHTISHHSSISNLDVPIPSNLSSSIDLEQFECVSMTSTLSEVFNNN</sequence>
<dbReference type="EMBL" id="CAJNRE010002186">
    <property type="protein sequence ID" value="CAF1970492.1"/>
    <property type="molecule type" value="Genomic_DNA"/>
</dbReference>
<dbReference type="OrthoDB" id="10004602at2759"/>
<reference evidence="2" key="1">
    <citation type="submission" date="2021-02" db="EMBL/GenBank/DDBJ databases">
        <authorList>
            <person name="Nowell W R."/>
        </authorList>
    </citation>
    <scope>NUCLEOTIDE SEQUENCE</scope>
</reference>